<evidence type="ECO:0000256" key="6">
    <source>
        <dbReference type="ARBA" id="ARBA00023180"/>
    </source>
</evidence>
<evidence type="ECO:0000313" key="11">
    <source>
        <dbReference type="EMBL" id="KAL0266537.1"/>
    </source>
</evidence>
<proteinExistence type="inferred from homology"/>
<dbReference type="Pfam" id="PF00083">
    <property type="entry name" value="Sugar_tr"/>
    <property type="match status" value="1"/>
</dbReference>
<name>A0AAW2H9S2_9NEOP</name>
<evidence type="ECO:0000256" key="2">
    <source>
        <dbReference type="ARBA" id="ARBA00022475"/>
    </source>
</evidence>
<evidence type="ECO:0000256" key="3">
    <source>
        <dbReference type="ARBA" id="ARBA00022692"/>
    </source>
</evidence>
<keyword evidence="2" id="KW-1003">Cell membrane</keyword>
<dbReference type="SUPFAM" id="SSF103473">
    <property type="entry name" value="MFS general substrate transporter"/>
    <property type="match status" value="1"/>
</dbReference>
<dbReference type="Gene3D" id="1.20.1250.20">
    <property type="entry name" value="MFS general substrate transporter like domains"/>
    <property type="match status" value="1"/>
</dbReference>
<dbReference type="InterPro" id="IPR036259">
    <property type="entry name" value="MFS_trans_sf"/>
</dbReference>
<evidence type="ECO:0000259" key="10">
    <source>
        <dbReference type="PROSITE" id="PS50850"/>
    </source>
</evidence>
<evidence type="ECO:0000256" key="8">
    <source>
        <dbReference type="RuleBase" id="RU003346"/>
    </source>
</evidence>
<sequence length="473" mass="51539">MADESERKARRSTQYLAALIVNLGALTIGTLLGWTGQAGPKLLAGETGVVPTETELSWMAGLMPLGAAFAALPVPMLANFLGRKYTLLTAVAPLLLGFALLAKAVDVEMYYAGRFVAGVGGGAFSIVAPQYTAEIGEKSIRGALGSYYEFMLAVGVEFSYVVGGSVSVFWLSVISGVVPVVFAVLFFFMPESPYYYAYKGDLERAKKSLGWLRGPEYDPTEELKEIRESSERARKEKLSPSDFKTKAAVKSVEVAFWLMVFQQFSGANAVVFNTTSIFQAAGSELEPSQASMIVGLMQFSGNFLSTLLVDRLGRRILLLSSGFLMGASTLLLGVYFHTVDRGQSVDYIKWLPMLSLCVFMIMFSVGWGPVAWMMLGELFPVKIKSVAGAFSCAVNWTATFLVTKFFPDLVATFGRDVTFWVYTVISAIGFAFVYFGVPETKGKSLEEIQKELSGEDNAAFCEETERPATARVV</sequence>
<dbReference type="NCBIfam" id="TIGR00879">
    <property type="entry name" value="SP"/>
    <property type="match status" value="1"/>
</dbReference>
<dbReference type="InterPro" id="IPR005829">
    <property type="entry name" value="Sugar_transporter_CS"/>
</dbReference>
<evidence type="ECO:0000256" key="5">
    <source>
        <dbReference type="ARBA" id="ARBA00023136"/>
    </source>
</evidence>
<dbReference type="InterPro" id="IPR005828">
    <property type="entry name" value="MFS_sugar_transport-like"/>
</dbReference>
<comment type="subcellular location">
    <subcellularLocation>
        <location evidence="1">Cell membrane</location>
        <topology evidence="1">Multi-pass membrane protein</topology>
    </subcellularLocation>
</comment>
<evidence type="ECO:0000256" key="4">
    <source>
        <dbReference type="ARBA" id="ARBA00022989"/>
    </source>
</evidence>
<feature type="transmembrane region" description="Helical" evidence="9">
    <location>
        <begin position="85"/>
        <end position="105"/>
    </location>
</feature>
<dbReference type="EMBL" id="JARGDH010000005">
    <property type="protein sequence ID" value="KAL0266537.1"/>
    <property type="molecule type" value="Genomic_DNA"/>
</dbReference>
<dbReference type="InterPro" id="IPR050549">
    <property type="entry name" value="MFS_Trehalose_Transporter"/>
</dbReference>
<feature type="transmembrane region" description="Helical" evidence="9">
    <location>
        <begin position="387"/>
        <end position="407"/>
    </location>
</feature>
<protein>
    <recommendedName>
        <fullName evidence="10">Major facilitator superfamily (MFS) profile domain-containing protein</fullName>
    </recommendedName>
</protein>
<organism evidence="11">
    <name type="scientific">Menopon gallinae</name>
    <name type="common">poultry shaft louse</name>
    <dbReference type="NCBI Taxonomy" id="328185"/>
    <lineage>
        <taxon>Eukaryota</taxon>
        <taxon>Metazoa</taxon>
        <taxon>Ecdysozoa</taxon>
        <taxon>Arthropoda</taxon>
        <taxon>Hexapoda</taxon>
        <taxon>Insecta</taxon>
        <taxon>Pterygota</taxon>
        <taxon>Neoptera</taxon>
        <taxon>Paraneoptera</taxon>
        <taxon>Psocodea</taxon>
        <taxon>Troctomorpha</taxon>
        <taxon>Phthiraptera</taxon>
        <taxon>Amblycera</taxon>
        <taxon>Menoponidae</taxon>
        <taxon>Menopon</taxon>
    </lineage>
</organism>
<feature type="domain" description="Major facilitator superfamily (MFS) profile" evidence="10">
    <location>
        <begin position="17"/>
        <end position="441"/>
    </location>
</feature>
<feature type="transmembrane region" description="Helical" evidence="9">
    <location>
        <begin position="15"/>
        <end position="36"/>
    </location>
</feature>
<dbReference type="InterPro" id="IPR003663">
    <property type="entry name" value="Sugar/inositol_transpt"/>
</dbReference>
<dbReference type="GO" id="GO:0005886">
    <property type="term" value="C:plasma membrane"/>
    <property type="evidence" value="ECO:0007669"/>
    <property type="project" value="UniProtKB-SubCell"/>
</dbReference>
<evidence type="ECO:0000256" key="7">
    <source>
        <dbReference type="ARBA" id="ARBA00024348"/>
    </source>
</evidence>
<comment type="similarity">
    <text evidence="7">Belongs to the major facilitator superfamily. Sugar transporter (TC 2.A.1.1) family. Trehalose transporter subfamily.</text>
</comment>
<dbReference type="AlphaFoldDB" id="A0AAW2H9S2"/>
<feature type="transmembrane region" description="Helical" evidence="9">
    <location>
        <begin position="350"/>
        <end position="375"/>
    </location>
</feature>
<keyword evidence="3 9" id="KW-0812">Transmembrane</keyword>
<dbReference type="FunFam" id="1.20.1250.20:FF:000055">
    <property type="entry name" value="Facilitated trehalose transporter Tret1-2 homolog"/>
    <property type="match status" value="1"/>
</dbReference>
<dbReference type="GO" id="GO:0051119">
    <property type="term" value="F:sugar transmembrane transporter activity"/>
    <property type="evidence" value="ECO:0007669"/>
    <property type="project" value="InterPro"/>
</dbReference>
<dbReference type="PROSITE" id="PS50850">
    <property type="entry name" value="MFS"/>
    <property type="match status" value="1"/>
</dbReference>
<dbReference type="PROSITE" id="PS00217">
    <property type="entry name" value="SUGAR_TRANSPORT_2"/>
    <property type="match status" value="1"/>
</dbReference>
<dbReference type="CDD" id="cd17358">
    <property type="entry name" value="MFS_GLUT6_8_Class3_like"/>
    <property type="match status" value="1"/>
</dbReference>
<dbReference type="PANTHER" id="PTHR48021:SF1">
    <property type="entry name" value="GH07001P-RELATED"/>
    <property type="match status" value="1"/>
</dbReference>
<keyword evidence="4 9" id="KW-1133">Transmembrane helix</keyword>
<evidence type="ECO:0000256" key="9">
    <source>
        <dbReference type="SAM" id="Phobius"/>
    </source>
</evidence>
<dbReference type="PRINTS" id="PR00171">
    <property type="entry name" value="SUGRTRNSPORT"/>
</dbReference>
<feature type="transmembrane region" description="Helical" evidence="9">
    <location>
        <begin position="419"/>
        <end position="437"/>
    </location>
</feature>
<keyword evidence="5 9" id="KW-0472">Membrane</keyword>
<dbReference type="InterPro" id="IPR044775">
    <property type="entry name" value="MFS_ERD6/Tret1-like"/>
</dbReference>
<feature type="transmembrane region" description="Helical" evidence="9">
    <location>
        <begin position="56"/>
        <end position="78"/>
    </location>
</feature>
<accession>A0AAW2H9S2</accession>
<reference evidence="11" key="1">
    <citation type="journal article" date="2024" name="Gigascience">
        <title>Chromosome-level genome of the poultry shaft louse Menopon gallinae provides insight into the host-switching and adaptive evolution of parasitic lice.</title>
        <authorList>
            <person name="Xu Y."/>
            <person name="Ma L."/>
            <person name="Liu S."/>
            <person name="Liang Y."/>
            <person name="Liu Q."/>
            <person name="He Z."/>
            <person name="Tian L."/>
            <person name="Duan Y."/>
            <person name="Cai W."/>
            <person name="Li H."/>
            <person name="Song F."/>
        </authorList>
    </citation>
    <scope>NUCLEOTIDE SEQUENCE</scope>
    <source>
        <strain evidence="11">Cailab_2023a</strain>
    </source>
</reference>
<feature type="transmembrane region" description="Helical" evidence="9">
    <location>
        <begin position="316"/>
        <end position="338"/>
    </location>
</feature>
<keyword evidence="8" id="KW-0813">Transport</keyword>
<dbReference type="InterPro" id="IPR020846">
    <property type="entry name" value="MFS_dom"/>
</dbReference>
<feature type="transmembrane region" description="Helical" evidence="9">
    <location>
        <begin position="168"/>
        <end position="189"/>
    </location>
</feature>
<evidence type="ECO:0000256" key="1">
    <source>
        <dbReference type="ARBA" id="ARBA00004651"/>
    </source>
</evidence>
<keyword evidence="6" id="KW-0325">Glycoprotein</keyword>
<gene>
    <name evidence="11" type="ORF">PYX00_009048</name>
</gene>
<comment type="caution">
    <text evidence="11">The sequence shown here is derived from an EMBL/GenBank/DDBJ whole genome shotgun (WGS) entry which is preliminary data.</text>
</comment>
<dbReference type="PANTHER" id="PTHR48021">
    <property type="match status" value="1"/>
</dbReference>